<feature type="transmembrane region" description="Helical" evidence="1">
    <location>
        <begin position="19"/>
        <end position="37"/>
    </location>
</feature>
<evidence type="ECO:0000256" key="1">
    <source>
        <dbReference type="SAM" id="Phobius"/>
    </source>
</evidence>
<keyword evidence="3" id="KW-1185">Reference proteome</keyword>
<accession>V4HGF9</accession>
<keyword evidence="1" id="KW-0812">Transmembrane</keyword>
<evidence type="ECO:0000313" key="2">
    <source>
        <dbReference type="EMBL" id="ESP89203.1"/>
    </source>
</evidence>
<evidence type="ECO:0000313" key="3">
    <source>
        <dbReference type="Proteomes" id="UP000017840"/>
    </source>
</evidence>
<dbReference type="RefSeq" id="WP_023393630.1">
    <property type="nucleotide sequence ID" value="NZ_ASGZ01000015.1"/>
</dbReference>
<feature type="non-terminal residue" evidence="2">
    <location>
        <position position="1"/>
    </location>
</feature>
<sequence>GVGAVAGPVTPAVLVPTPWLPAVGAVGGAAGYEALVGRVVDPPGTFRRVAAGLLVASLVPAVAFLAVRAEPSTPALVLLVLDAVAVVGCVIARSRLAWPAGGRDAGDTA</sequence>
<organism evidence="2 3">
    <name type="scientific">Candidatus Halobonum tyrrellensis G22</name>
    <dbReference type="NCBI Taxonomy" id="1324957"/>
    <lineage>
        <taxon>Archaea</taxon>
        <taxon>Methanobacteriati</taxon>
        <taxon>Methanobacteriota</taxon>
        <taxon>Stenosarchaea group</taxon>
        <taxon>Halobacteria</taxon>
        <taxon>Halobacteriales</taxon>
        <taxon>Haloferacaceae</taxon>
        <taxon>Candidatus Halobonum</taxon>
    </lineage>
</organism>
<dbReference type="Proteomes" id="UP000017840">
    <property type="component" value="Unassembled WGS sequence"/>
</dbReference>
<proteinExistence type="predicted"/>
<gene>
    <name evidence="2" type="ORF">K933_05213</name>
</gene>
<keyword evidence="1" id="KW-0472">Membrane</keyword>
<dbReference type="EMBL" id="ASGZ01000015">
    <property type="protein sequence ID" value="ESP89203.1"/>
    <property type="molecule type" value="Genomic_DNA"/>
</dbReference>
<dbReference type="AlphaFoldDB" id="V4HGF9"/>
<keyword evidence="1" id="KW-1133">Transmembrane helix</keyword>
<comment type="caution">
    <text evidence="2">The sequence shown here is derived from an EMBL/GenBank/DDBJ whole genome shotgun (WGS) entry which is preliminary data.</text>
</comment>
<feature type="transmembrane region" description="Helical" evidence="1">
    <location>
        <begin position="75"/>
        <end position="93"/>
    </location>
</feature>
<protein>
    <submittedName>
        <fullName evidence="2">Uncharacterized protein</fullName>
    </submittedName>
</protein>
<feature type="transmembrane region" description="Helical" evidence="1">
    <location>
        <begin position="49"/>
        <end position="69"/>
    </location>
</feature>
<name>V4HGF9_9EURY</name>
<reference evidence="2 3" key="1">
    <citation type="journal article" date="2013" name="Genome Announc.">
        <title>Draft Genome Sequence of 'Candidatus Halobonum tyrrellensis' Strain G22, Isolated from the Hypersaline Waters of Lake Tyrrell, Australia.</title>
        <authorList>
            <person name="Ugalde J.A."/>
            <person name="Narasingarao P."/>
            <person name="Kuo S."/>
            <person name="Podell S."/>
            <person name="Allen E.E."/>
        </authorList>
    </citation>
    <scope>NUCLEOTIDE SEQUENCE [LARGE SCALE GENOMIC DNA]</scope>
    <source>
        <strain evidence="2 3">G22</strain>
    </source>
</reference>